<gene>
    <name evidence="2" type="ORF">AQZ52_09090</name>
</gene>
<sequence length="246" mass="26191">MSRPFPAPLRALLLAGPLFAWAGPAFAAPGLGDEVYGATYRKGTSEFEARYGAVNGGRTRGEDALKLEAAHVPLKNLRVAAQMEVEREPGGGRHVTQASVEAVYTLGQAAGIDVAVYGEYAKGFRGEPDALEAKLILEKRAGPFDARLNLVAERPLAHGERTELSYAASADVAIAGDLRAGAAAFGDLGTVHRFAPRAEHFLGPVLKGEVEAFGPELEIEAGYLFALAQARDNMRGQFRLIVSVEF</sequence>
<name>A0A117UVP6_9SPHN</name>
<dbReference type="OrthoDB" id="7506571at2"/>
<evidence type="ECO:0000313" key="2">
    <source>
        <dbReference type="EMBL" id="KUR71741.1"/>
    </source>
</evidence>
<dbReference type="RefSeq" id="WP_067908715.1">
    <property type="nucleotide sequence ID" value="NZ_KQ954244.1"/>
</dbReference>
<comment type="caution">
    <text evidence="2">The sequence shown here is derived from an EMBL/GenBank/DDBJ whole genome shotgun (WGS) entry which is preliminary data.</text>
</comment>
<feature type="chain" id="PRO_5007157013" evidence="1">
    <location>
        <begin position="28"/>
        <end position="246"/>
    </location>
</feature>
<keyword evidence="3" id="KW-1185">Reference proteome</keyword>
<organism evidence="2 3">
    <name type="scientific">Novosphingobium fuchskuhlense</name>
    <dbReference type="NCBI Taxonomy" id="1117702"/>
    <lineage>
        <taxon>Bacteria</taxon>
        <taxon>Pseudomonadati</taxon>
        <taxon>Pseudomonadota</taxon>
        <taxon>Alphaproteobacteria</taxon>
        <taxon>Sphingomonadales</taxon>
        <taxon>Sphingomonadaceae</taxon>
        <taxon>Novosphingobium</taxon>
    </lineage>
</organism>
<reference evidence="2 3" key="1">
    <citation type="submission" date="2015-10" db="EMBL/GenBank/DDBJ databases">
        <title>Draft genome sequence of Novosphingobium fuchskuhlense DSM 25065 isolated from a surface water sample of the southwest basin of Lake Grosse Fuchskuhle.</title>
        <authorList>
            <person name="Ruckert C."/>
            <person name="Winkler A."/>
            <person name="Glaeser J."/>
            <person name="Grossart H.-P."/>
            <person name="Kalinowski J."/>
            <person name="Glaeser S."/>
        </authorList>
    </citation>
    <scope>NUCLEOTIDE SEQUENCE [LARGE SCALE GENOMIC DNA]</scope>
    <source>
        <strain evidence="2 3">FNE08-7</strain>
    </source>
</reference>
<proteinExistence type="predicted"/>
<feature type="signal peptide" evidence="1">
    <location>
        <begin position="1"/>
        <end position="27"/>
    </location>
</feature>
<evidence type="ECO:0000256" key="1">
    <source>
        <dbReference type="SAM" id="SignalP"/>
    </source>
</evidence>
<accession>A0A117UVP6</accession>
<dbReference type="AlphaFoldDB" id="A0A117UVP6"/>
<protein>
    <submittedName>
        <fullName evidence="2">Uncharacterized protein</fullName>
    </submittedName>
</protein>
<keyword evidence="1" id="KW-0732">Signal</keyword>
<evidence type="ECO:0000313" key="3">
    <source>
        <dbReference type="Proteomes" id="UP000058012"/>
    </source>
</evidence>
<dbReference type="EMBL" id="LLZS01000006">
    <property type="protein sequence ID" value="KUR71741.1"/>
    <property type="molecule type" value="Genomic_DNA"/>
</dbReference>
<dbReference type="Proteomes" id="UP000058012">
    <property type="component" value="Unassembled WGS sequence"/>
</dbReference>